<keyword evidence="4" id="KW-0560">Oxidoreductase</keyword>
<organism evidence="4 5">
    <name type="scientific">Patulibacter medicamentivorans</name>
    <dbReference type="NCBI Taxonomy" id="1097667"/>
    <lineage>
        <taxon>Bacteria</taxon>
        <taxon>Bacillati</taxon>
        <taxon>Actinomycetota</taxon>
        <taxon>Thermoleophilia</taxon>
        <taxon>Solirubrobacterales</taxon>
        <taxon>Patulibacteraceae</taxon>
        <taxon>Patulibacter</taxon>
    </lineage>
</organism>
<evidence type="ECO:0000313" key="5">
    <source>
        <dbReference type="Proteomes" id="UP000005143"/>
    </source>
</evidence>
<comment type="caution">
    <text evidence="4">The sequence shown here is derived from an EMBL/GenBank/DDBJ whole genome shotgun (WGS) entry which is preliminary data.</text>
</comment>
<reference evidence="4 5" key="1">
    <citation type="journal article" date="2013" name="Biodegradation">
        <title>Quantitative proteomic analysis of ibuprofen-degrading Patulibacter sp. strain I11.</title>
        <authorList>
            <person name="Almeida B."/>
            <person name="Kjeldal H."/>
            <person name="Lolas I."/>
            <person name="Knudsen A.D."/>
            <person name="Carvalho G."/>
            <person name="Nielsen K.L."/>
            <person name="Barreto Crespo M.T."/>
            <person name="Stensballe A."/>
            <person name="Nielsen J.L."/>
        </authorList>
    </citation>
    <scope>NUCLEOTIDE SEQUENCE [LARGE SCALE GENOMIC DNA]</scope>
    <source>
        <strain evidence="4 5">I11</strain>
    </source>
</reference>
<dbReference type="InterPro" id="IPR055170">
    <property type="entry name" value="GFO_IDH_MocA-like_dom"/>
</dbReference>
<dbReference type="Pfam" id="PF01408">
    <property type="entry name" value="GFO_IDH_MocA"/>
    <property type="match status" value="1"/>
</dbReference>
<feature type="region of interest" description="Disordered" evidence="1">
    <location>
        <begin position="343"/>
        <end position="375"/>
    </location>
</feature>
<evidence type="ECO:0000259" key="3">
    <source>
        <dbReference type="Pfam" id="PF22725"/>
    </source>
</evidence>
<dbReference type="Proteomes" id="UP000005143">
    <property type="component" value="Unassembled WGS sequence"/>
</dbReference>
<dbReference type="EMBL" id="AGUD01000261">
    <property type="protein sequence ID" value="EHN09673.1"/>
    <property type="molecule type" value="Genomic_DNA"/>
</dbReference>
<feature type="domain" description="Gfo/Idh/MocA-like oxidoreductase N-terminal" evidence="2">
    <location>
        <begin position="16"/>
        <end position="134"/>
    </location>
</feature>
<dbReference type="PANTHER" id="PTHR43377:SF1">
    <property type="entry name" value="BILIVERDIN REDUCTASE A"/>
    <property type="match status" value="1"/>
</dbReference>
<dbReference type="GO" id="GO:0050112">
    <property type="term" value="F:inositol 2-dehydrogenase (NAD+) activity"/>
    <property type="evidence" value="ECO:0007669"/>
    <property type="project" value="UniProtKB-EC"/>
</dbReference>
<dbReference type="GO" id="GO:0000166">
    <property type="term" value="F:nucleotide binding"/>
    <property type="evidence" value="ECO:0007669"/>
    <property type="project" value="InterPro"/>
</dbReference>
<protein>
    <submittedName>
        <fullName evidence="4">NAD-dependent dehydrogenase</fullName>
        <ecNumber evidence="4">1.1.1.18</ecNumber>
    </submittedName>
</protein>
<name>H0E9I1_9ACTN</name>
<dbReference type="RefSeq" id="WP_007577642.1">
    <property type="nucleotide sequence ID" value="NZ_AGUD01000261.1"/>
</dbReference>
<dbReference type="PANTHER" id="PTHR43377">
    <property type="entry name" value="BILIVERDIN REDUCTASE A"/>
    <property type="match status" value="1"/>
</dbReference>
<keyword evidence="5" id="KW-1185">Reference proteome</keyword>
<dbReference type="PATRIC" id="fig|1097667.3.peg.3472"/>
<dbReference type="SUPFAM" id="SSF51735">
    <property type="entry name" value="NAD(P)-binding Rossmann-fold domains"/>
    <property type="match status" value="1"/>
</dbReference>
<proteinExistence type="predicted"/>
<feature type="domain" description="GFO/IDH/MocA-like oxidoreductase" evidence="3">
    <location>
        <begin position="143"/>
        <end position="252"/>
    </location>
</feature>
<dbReference type="InterPro" id="IPR036291">
    <property type="entry name" value="NAD(P)-bd_dom_sf"/>
</dbReference>
<evidence type="ECO:0000259" key="2">
    <source>
        <dbReference type="Pfam" id="PF01408"/>
    </source>
</evidence>
<dbReference type="InterPro" id="IPR051450">
    <property type="entry name" value="Gfo/Idh/MocA_Oxidoreductases"/>
</dbReference>
<evidence type="ECO:0000256" key="1">
    <source>
        <dbReference type="SAM" id="MobiDB-lite"/>
    </source>
</evidence>
<accession>H0E9I1</accession>
<evidence type="ECO:0000313" key="4">
    <source>
        <dbReference type="EMBL" id="EHN09673.1"/>
    </source>
</evidence>
<dbReference type="Pfam" id="PF22725">
    <property type="entry name" value="GFO_IDH_MocA_C3"/>
    <property type="match status" value="1"/>
</dbReference>
<dbReference type="EC" id="1.1.1.18" evidence="4"/>
<dbReference type="SUPFAM" id="SSF55347">
    <property type="entry name" value="Glyceraldehyde-3-phosphate dehydrogenase-like, C-terminal domain"/>
    <property type="match status" value="1"/>
</dbReference>
<dbReference type="AlphaFoldDB" id="H0E9I1"/>
<gene>
    <name evidence="4" type="ORF">PAI11_35000</name>
</gene>
<dbReference type="Gene3D" id="3.30.360.10">
    <property type="entry name" value="Dihydrodipicolinate Reductase, domain 2"/>
    <property type="match status" value="1"/>
</dbReference>
<sequence>MSDAAQPTTADPRSLRGAVVGLGMMGRHHARLLQTSGLTTFVGAVDPEGDRHGAVGDQALVFPTVGALLDRAPDARPEIAIVAVPTEEHLAAVLELVGAGVHVLVEKPLAEDPPRARTLIEAVRAAGVDGAVGHVERCNPALRELRRRVLGGQLGQVFHVATERIGPFPSRIRDVGVVKDLATHDLDLVGWLGGGPVMTLAAQTQHRMGRAHEDLVNVVGRLEGGTTFTTMVDWLSPTKVRRTRVLGERGMLVADTLTADLTFYANGEVASEWDAARTLRGVSEGDMTRYAIARREPLLVELEGFCSLVRGEPDAPVVTLEEGLAAVDLADAVLRSAASGETVHLVPDDGGAPGGLRGRSRDGIGDPTDGVEAPR</sequence>
<dbReference type="InterPro" id="IPR000683">
    <property type="entry name" value="Gfo/Idh/MocA-like_OxRdtase_N"/>
</dbReference>
<dbReference type="Gene3D" id="3.40.50.720">
    <property type="entry name" value="NAD(P)-binding Rossmann-like Domain"/>
    <property type="match status" value="1"/>
</dbReference>